<evidence type="ECO:0000313" key="3">
    <source>
        <dbReference type="Proteomes" id="UP000318199"/>
    </source>
</evidence>
<dbReference type="Proteomes" id="UP000318199">
    <property type="component" value="Unassembled WGS sequence"/>
</dbReference>
<dbReference type="OrthoDB" id="1404368at2"/>
<accession>A0A562ZJG7</accession>
<evidence type="ECO:0000313" key="2">
    <source>
        <dbReference type="EMBL" id="TWO68722.1"/>
    </source>
</evidence>
<evidence type="ECO:0000259" key="1">
    <source>
        <dbReference type="Pfam" id="PF20668"/>
    </source>
</evidence>
<proteinExistence type="predicted"/>
<dbReference type="Pfam" id="PF20668">
    <property type="entry name" value="DUF6815"/>
    <property type="match status" value="1"/>
</dbReference>
<comment type="caution">
    <text evidence="2">The sequence shown here is derived from an EMBL/GenBank/DDBJ whole genome shotgun (WGS) entry which is preliminary data.</text>
</comment>
<reference evidence="2 3" key="1">
    <citation type="submission" date="2019-07" db="EMBL/GenBank/DDBJ databases">
        <title>Caenimonas sedimenti sp. nov., isolated from activated sludge.</title>
        <authorList>
            <person name="Xu J."/>
        </authorList>
    </citation>
    <scope>NUCLEOTIDE SEQUENCE [LARGE SCALE GENOMIC DNA]</scope>
    <source>
        <strain evidence="2 3">HX-9-20</strain>
    </source>
</reference>
<dbReference type="NCBIfam" id="NF033816">
    <property type="entry name" value="Cj0069_fam"/>
    <property type="match status" value="1"/>
</dbReference>
<sequence length="348" mass="38443">MLQHSPLALLYPGDRATRDRSEPAESRFAELFQAFAAAGIEAAPAVYHDDFADEVEAQLQAARLVLVWCNPVEGGRRRDRLDAMLRRLAARGVTVSAHPDAILKLGTKDVLVETRQLPFGSDVYRIGSLAQLEEELPRRLASGPRVLKQHRGQSGAGIWRIEAVDPAAPWTALRVRHAQRGSSEETMTPTALRVTLAPYFEPANGGHMIDQAWQPRLVEGMVRAYLVGDRVAGFGHQAVNALFPARPGEVAPTPGPRLYHDAELAQFQGLRKRLESGWIEMLRSCVGLPHEQLPLLWDCDFLLGESREDAEERFVLCEINVSSVAPFPPAAVQPLVRAVQSRLDPGRI</sequence>
<dbReference type="AlphaFoldDB" id="A0A562ZJG7"/>
<dbReference type="EMBL" id="VOBQ01000018">
    <property type="protein sequence ID" value="TWO68722.1"/>
    <property type="molecule type" value="Genomic_DNA"/>
</dbReference>
<name>A0A562ZJG7_9BURK</name>
<feature type="domain" description="DUF6815" evidence="1">
    <location>
        <begin position="219"/>
        <end position="324"/>
    </location>
</feature>
<organism evidence="2 3">
    <name type="scientific">Caenimonas sedimenti</name>
    <dbReference type="NCBI Taxonomy" id="2596921"/>
    <lineage>
        <taxon>Bacteria</taxon>
        <taxon>Pseudomonadati</taxon>
        <taxon>Pseudomonadota</taxon>
        <taxon>Betaproteobacteria</taxon>
        <taxon>Burkholderiales</taxon>
        <taxon>Comamonadaceae</taxon>
        <taxon>Caenimonas</taxon>
    </lineage>
</organism>
<gene>
    <name evidence="2" type="ORF">FN976_22280</name>
</gene>
<dbReference type="InterPro" id="IPR049212">
    <property type="entry name" value="DUF6815"/>
</dbReference>
<keyword evidence="3" id="KW-1185">Reference proteome</keyword>
<protein>
    <submittedName>
        <fullName evidence="2">Cj0069 family protein</fullName>
    </submittedName>
</protein>